<evidence type="ECO:0000259" key="6">
    <source>
        <dbReference type="Pfam" id="PF00135"/>
    </source>
</evidence>
<dbReference type="GO" id="GO:0052689">
    <property type="term" value="F:carboxylic ester hydrolase activity"/>
    <property type="evidence" value="ECO:0007669"/>
    <property type="project" value="TreeGrafter"/>
</dbReference>
<sequence>MIFKRRQKDQKGHASRARRYWPVFAALALIIILLVALLPPLLLRRAKASDSAPLGLTIETTAGPVTGFVDDTTPNVAQFLGIPYAEQPVGERRWLPAVTKAREESIDATNFGKNCPQIEDNSPGITRNDVPEFIVPVDDIGEECLVLNVWAPRGSKKGRTERLPVIVWIYGGGFQNGGGNVQYLNPSRWVNRSQKLVVVGINYRSNIFGFPNARGLKSNEQNLGLLDQRLGLEWIRSNIENFGGDPSRISLWGHSAGAVAADLYNFAYPDDPIIAGLILSSGSTFFNIASNDREQTNFTFVASQLGCGELGPQEELDCLRKVSSEEITSFRKDYNSAPGISFNPIIDNSTKFSNNTARAYDGKFAKVPAIAGSTTNEGALFQPYNRTHGPNQASANRTTLSLFHCPVVGTTQLRHSVEALTFNYLYGGNFSNISPQWWQGAYHSAELPLLFGTHGIARGTSPRFEVEVSEQMQDFWLAFAEDPVNGLPKLGWDASAPGGDGILIGWEGEVTQRISQSRLEEPCDGPRAKEDGRPPP</sequence>
<protein>
    <recommendedName>
        <fullName evidence="3">Carboxylic ester hydrolase</fullName>
        <ecNumber evidence="3">3.1.1.-</ecNumber>
    </recommendedName>
</protein>
<gene>
    <name evidence="7" type="ORF">BU24DRAFT_381174</name>
</gene>
<keyword evidence="2 3" id="KW-0378">Hydrolase</keyword>
<accession>A0A6A5X7V3</accession>
<evidence type="ECO:0000256" key="2">
    <source>
        <dbReference type="ARBA" id="ARBA00022801"/>
    </source>
</evidence>
<dbReference type="InterPro" id="IPR029058">
    <property type="entry name" value="AB_hydrolase_fold"/>
</dbReference>
<feature type="domain" description="Carboxylesterase type B" evidence="6">
    <location>
        <begin position="57"/>
        <end position="387"/>
    </location>
</feature>
<evidence type="ECO:0000313" key="7">
    <source>
        <dbReference type="EMBL" id="KAF2009115.1"/>
    </source>
</evidence>
<dbReference type="InterPro" id="IPR019826">
    <property type="entry name" value="Carboxylesterase_B_AS"/>
</dbReference>
<comment type="similarity">
    <text evidence="1 3">Belongs to the type-B carboxylesterase/lipase family.</text>
</comment>
<dbReference type="GeneID" id="54282133"/>
<proteinExistence type="inferred from homology"/>
<keyword evidence="5" id="KW-0812">Transmembrane</keyword>
<name>A0A6A5X7V3_9PLEO</name>
<dbReference type="PROSITE" id="PS00122">
    <property type="entry name" value="CARBOXYLESTERASE_B_1"/>
    <property type="match status" value="1"/>
</dbReference>
<dbReference type="PANTHER" id="PTHR43918">
    <property type="entry name" value="ACETYLCHOLINESTERASE"/>
    <property type="match status" value="1"/>
</dbReference>
<dbReference type="PANTHER" id="PTHR43918:SF4">
    <property type="entry name" value="CARBOXYLIC ESTER HYDROLASE"/>
    <property type="match status" value="1"/>
</dbReference>
<dbReference type="OrthoDB" id="408631at2759"/>
<dbReference type="InterPro" id="IPR002018">
    <property type="entry name" value="CarbesteraseB"/>
</dbReference>
<feature type="region of interest" description="Disordered" evidence="4">
    <location>
        <begin position="516"/>
        <end position="536"/>
    </location>
</feature>
<dbReference type="AlphaFoldDB" id="A0A6A5X7V3"/>
<evidence type="ECO:0000256" key="1">
    <source>
        <dbReference type="ARBA" id="ARBA00005964"/>
    </source>
</evidence>
<dbReference type="Pfam" id="PF00135">
    <property type="entry name" value="COesterase"/>
    <property type="match status" value="2"/>
</dbReference>
<dbReference type="SUPFAM" id="SSF53474">
    <property type="entry name" value="alpha/beta-Hydrolases"/>
    <property type="match status" value="1"/>
</dbReference>
<feature type="domain" description="Carboxylesterase type B" evidence="6">
    <location>
        <begin position="396"/>
        <end position="481"/>
    </location>
</feature>
<dbReference type="InterPro" id="IPR050654">
    <property type="entry name" value="AChE-related_enzymes"/>
</dbReference>
<keyword evidence="5" id="KW-0472">Membrane</keyword>
<evidence type="ECO:0000256" key="5">
    <source>
        <dbReference type="SAM" id="Phobius"/>
    </source>
</evidence>
<dbReference type="Proteomes" id="UP000799778">
    <property type="component" value="Unassembled WGS sequence"/>
</dbReference>
<dbReference type="Gene3D" id="3.40.50.1820">
    <property type="entry name" value="alpha/beta hydrolase"/>
    <property type="match status" value="1"/>
</dbReference>
<organism evidence="7 8">
    <name type="scientific">Aaosphaeria arxii CBS 175.79</name>
    <dbReference type="NCBI Taxonomy" id="1450172"/>
    <lineage>
        <taxon>Eukaryota</taxon>
        <taxon>Fungi</taxon>
        <taxon>Dikarya</taxon>
        <taxon>Ascomycota</taxon>
        <taxon>Pezizomycotina</taxon>
        <taxon>Dothideomycetes</taxon>
        <taxon>Pleosporomycetidae</taxon>
        <taxon>Pleosporales</taxon>
        <taxon>Pleosporales incertae sedis</taxon>
        <taxon>Aaosphaeria</taxon>
    </lineage>
</organism>
<feature type="transmembrane region" description="Helical" evidence="5">
    <location>
        <begin position="20"/>
        <end position="43"/>
    </location>
</feature>
<evidence type="ECO:0000256" key="4">
    <source>
        <dbReference type="SAM" id="MobiDB-lite"/>
    </source>
</evidence>
<evidence type="ECO:0000313" key="8">
    <source>
        <dbReference type="Proteomes" id="UP000799778"/>
    </source>
</evidence>
<dbReference type="EC" id="3.1.1.-" evidence="3"/>
<keyword evidence="8" id="KW-1185">Reference proteome</keyword>
<reference evidence="7" key="1">
    <citation type="journal article" date="2020" name="Stud. Mycol.">
        <title>101 Dothideomycetes genomes: a test case for predicting lifestyles and emergence of pathogens.</title>
        <authorList>
            <person name="Haridas S."/>
            <person name="Albert R."/>
            <person name="Binder M."/>
            <person name="Bloem J."/>
            <person name="Labutti K."/>
            <person name="Salamov A."/>
            <person name="Andreopoulos B."/>
            <person name="Baker S."/>
            <person name="Barry K."/>
            <person name="Bills G."/>
            <person name="Bluhm B."/>
            <person name="Cannon C."/>
            <person name="Castanera R."/>
            <person name="Culley D."/>
            <person name="Daum C."/>
            <person name="Ezra D."/>
            <person name="Gonzalez J."/>
            <person name="Henrissat B."/>
            <person name="Kuo A."/>
            <person name="Liang C."/>
            <person name="Lipzen A."/>
            <person name="Lutzoni F."/>
            <person name="Magnuson J."/>
            <person name="Mondo S."/>
            <person name="Nolan M."/>
            <person name="Ohm R."/>
            <person name="Pangilinan J."/>
            <person name="Park H.-J."/>
            <person name="Ramirez L."/>
            <person name="Alfaro M."/>
            <person name="Sun H."/>
            <person name="Tritt A."/>
            <person name="Yoshinaga Y."/>
            <person name="Zwiers L.-H."/>
            <person name="Turgeon B."/>
            <person name="Goodwin S."/>
            <person name="Spatafora J."/>
            <person name="Crous P."/>
            <person name="Grigoriev I."/>
        </authorList>
    </citation>
    <scope>NUCLEOTIDE SEQUENCE</scope>
    <source>
        <strain evidence="7">CBS 175.79</strain>
    </source>
</reference>
<evidence type="ECO:0000256" key="3">
    <source>
        <dbReference type="RuleBase" id="RU361235"/>
    </source>
</evidence>
<dbReference type="RefSeq" id="XP_033377454.1">
    <property type="nucleotide sequence ID" value="XM_033524736.1"/>
</dbReference>
<dbReference type="EMBL" id="ML978080">
    <property type="protein sequence ID" value="KAF2009115.1"/>
    <property type="molecule type" value="Genomic_DNA"/>
</dbReference>
<feature type="compositionally biased region" description="Basic and acidic residues" evidence="4">
    <location>
        <begin position="518"/>
        <end position="536"/>
    </location>
</feature>
<keyword evidence="5" id="KW-1133">Transmembrane helix</keyword>